<protein>
    <recommendedName>
        <fullName evidence="1">DUF1989 domain-containing protein</fullName>
    </recommendedName>
</protein>
<evidence type="ECO:0000313" key="3">
    <source>
        <dbReference type="Proteomes" id="UP000015102"/>
    </source>
</evidence>
<dbReference type="InterPro" id="IPR018959">
    <property type="entry name" value="DUF1989"/>
</dbReference>
<dbReference type="Pfam" id="PF09347">
    <property type="entry name" value="DUF1989"/>
    <property type="match status" value="1"/>
</dbReference>
<dbReference type="PANTHER" id="PTHR31527">
    <property type="entry name" value="RE64534P"/>
    <property type="match status" value="1"/>
</dbReference>
<dbReference type="HOGENOM" id="CLU_1830200_0_0_1"/>
<dbReference type="EnsemblMetazoa" id="MESCA008960-RA">
    <property type="protein sequence ID" value="MESCA008960-PA"/>
    <property type="gene ID" value="MESCA008960"/>
</dbReference>
<keyword evidence="3" id="KW-1185">Reference proteome</keyword>
<organism evidence="2 3">
    <name type="scientific">Megaselia scalaris</name>
    <name type="common">Humpbacked fly</name>
    <name type="synonym">Phora scalaris</name>
    <dbReference type="NCBI Taxonomy" id="36166"/>
    <lineage>
        <taxon>Eukaryota</taxon>
        <taxon>Metazoa</taxon>
        <taxon>Ecdysozoa</taxon>
        <taxon>Arthropoda</taxon>
        <taxon>Hexapoda</taxon>
        <taxon>Insecta</taxon>
        <taxon>Pterygota</taxon>
        <taxon>Neoptera</taxon>
        <taxon>Endopterygota</taxon>
        <taxon>Diptera</taxon>
        <taxon>Brachycera</taxon>
        <taxon>Muscomorpha</taxon>
        <taxon>Platypezoidea</taxon>
        <taxon>Phoridae</taxon>
        <taxon>Megaseliini</taxon>
        <taxon>Megaselia</taxon>
    </lineage>
</organism>
<reference evidence="2" key="2">
    <citation type="submission" date="2015-06" db="UniProtKB">
        <authorList>
            <consortium name="EnsemblMetazoa"/>
        </authorList>
    </citation>
    <scope>IDENTIFICATION</scope>
</reference>
<proteinExistence type="predicted"/>
<dbReference type="Proteomes" id="UP000015102">
    <property type="component" value="Unassembled WGS sequence"/>
</dbReference>
<name>T1GYM6_MEGSC</name>
<dbReference type="AlphaFoldDB" id="T1GYM6"/>
<evidence type="ECO:0000313" key="2">
    <source>
        <dbReference type="EnsemblMetazoa" id="MESCA008960-PA"/>
    </source>
</evidence>
<dbReference type="STRING" id="36166.T1GYM6"/>
<dbReference type="PANTHER" id="PTHR31527:SF0">
    <property type="entry name" value="RE64534P"/>
    <property type="match status" value="1"/>
</dbReference>
<reference evidence="3" key="1">
    <citation type="submission" date="2013-02" db="EMBL/GenBank/DDBJ databases">
        <authorList>
            <person name="Hughes D."/>
        </authorList>
    </citation>
    <scope>NUCLEOTIDE SEQUENCE</scope>
    <source>
        <strain>Durham</strain>
        <strain evidence="3">NC isolate 2 -- Noor lab</strain>
    </source>
</reference>
<feature type="domain" description="DUF1989" evidence="1">
    <location>
        <begin position="55"/>
        <end position="134"/>
    </location>
</feature>
<evidence type="ECO:0000259" key="1">
    <source>
        <dbReference type="Pfam" id="PF09347"/>
    </source>
</evidence>
<dbReference type="EMBL" id="CAQQ02163535">
    <property type="status" value="NOT_ANNOTATED_CDS"/>
    <property type="molecule type" value="Genomic_DNA"/>
</dbReference>
<sequence>MENTICYRLKSQPRKYEKHPPTICYDKPEAAQVNKAEYDDKRYHAIMGDLVETLIVPKKSAKTWTMEKGDLCRITVCEGSQVGDMNFWNLENTKERFYSGKTRQIHSTHLSVYDRLWSNLPYLNPMATVVFDTLKDYGVDE</sequence>
<accession>T1GYM6</accession>